<dbReference type="Gene3D" id="1.10.1060.10">
    <property type="entry name" value="Alpha-helical ferredoxin"/>
    <property type="match status" value="1"/>
</dbReference>
<dbReference type="Pfam" id="PF13534">
    <property type="entry name" value="Fer4_17"/>
    <property type="match status" value="1"/>
</dbReference>
<dbReference type="GO" id="GO:0051536">
    <property type="term" value="F:iron-sulfur cluster binding"/>
    <property type="evidence" value="ECO:0007669"/>
    <property type="project" value="InterPro"/>
</dbReference>
<gene>
    <name evidence="2" type="ORF">S01H4_44107</name>
</gene>
<dbReference type="SUPFAM" id="SSF46548">
    <property type="entry name" value="alpha-helical ferredoxin"/>
    <property type="match status" value="1"/>
</dbReference>
<feature type="non-terminal residue" evidence="2">
    <location>
        <position position="1"/>
    </location>
</feature>
<dbReference type="InterPro" id="IPR017896">
    <property type="entry name" value="4Fe4S_Fe-S-bd"/>
</dbReference>
<protein>
    <recommendedName>
        <fullName evidence="1">4Fe-4S ferredoxin-type domain-containing protein</fullName>
    </recommendedName>
</protein>
<feature type="domain" description="4Fe-4S ferredoxin-type" evidence="1">
    <location>
        <begin position="200"/>
        <end position="229"/>
    </location>
</feature>
<accession>X1C922</accession>
<dbReference type="AlphaFoldDB" id="X1C922"/>
<name>X1C922_9ZZZZ</name>
<dbReference type="InterPro" id="IPR017900">
    <property type="entry name" value="4Fe4S_Fe_S_CS"/>
</dbReference>
<comment type="caution">
    <text evidence="2">The sequence shown here is derived from an EMBL/GenBank/DDBJ whole genome shotgun (WGS) entry which is preliminary data.</text>
</comment>
<dbReference type="PROSITE" id="PS51379">
    <property type="entry name" value="4FE4S_FER_2"/>
    <property type="match status" value="1"/>
</dbReference>
<evidence type="ECO:0000313" key="2">
    <source>
        <dbReference type="EMBL" id="GAH03892.1"/>
    </source>
</evidence>
<organism evidence="2">
    <name type="scientific">marine sediment metagenome</name>
    <dbReference type="NCBI Taxonomy" id="412755"/>
    <lineage>
        <taxon>unclassified sequences</taxon>
        <taxon>metagenomes</taxon>
        <taxon>ecological metagenomes</taxon>
    </lineage>
</organism>
<dbReference type="InterPro" id="IPR009051">
    <property type="entry name" value="Helical_ferredxn"/>
</dbReference>
<dbReference type="PROSITE" id="PS00198">
    <property type="entry name" value="4FE4S_FER_1"/>
    <property type="match status" value="1"/>
</dbReference>
<sequence length="267" mass="29831">NQTAESHRRNRPLTQDDIGERKIAIVVKGCDSRALAVLNAENGFDRDKLVVIGVSSSGVVDLDKIEARFPNAVSPAEITVNGNNFVVSCEGETSEIPQDELLASKCQRCKNAMPVIYDVLIGEELAPHEDNFEDISAAEALTMDEKEAKWKDEFFLCIRCYACRNTCPLCYCSDCMLDRLQPQFIRRSVEVADNSLFHITRAFHLAGRCIECGECERVCPQSIPLMDLNRKLAKDVKELFDYEAGTDPEAKPLFGTFNTEDPDEGIL</sequence>
<reference evidence="2" key="1">
    <citation type="journal article" date="2014" name="Front. Microbiol.">
        <title>High frequency of phylogenetically diverse reductive dehalogenase-homologous genes in deep subseafloor sedimentary metagenomes.</title>
        <authorList>
            <person name="Kawai M."/>
            <person name="Futagami T."/>
            <person name="Toyoda A."/>
            <person name="Takaki Y."/>
            <person name="Nishi S."/>
            <person name="Hori S."/>
            <person name="Arai W."/>
            <person name="Tsubouchi T."/>
            <person name="Morono Y."/>
            <person name="Uchiyama I."/>
            <person name="Ito T."/>
            <person name="Fujiyama A."/>
            <person name="Inagaki F."/>
            <person name="Takami H."/>
        </authorList>
    </citation>
    <scope>NUCLEOTIDE SEQUENCE</scope>
    <source>
        <strain evidence="2">Expedition CK06-06</strain>
    </source>
</reference>
<proteinExistence type="predicted"/>
<dbReference type="EMBL" id="BART01024413">
    <property type="protein sequence ID" value="GAH03892.1"/>
    <property type="molecule type" value="Genomic_DNA"/>
</dbReference>
<evidence type="ECO:0000259" key="1">
    <source>
        <dbReference type="PROSITE" id="PS51379"/>
    </source>
</evidence>